<evidence type="ECO:0008006" key="4">
    <source>
        <dbReference type="Google" id="ProtNLM"/>
    </source>
</evidence>
<proteinExistence type="predicted"/>
<evidence type="ECO:0000313" key="3">
    <source>
        <dbReference type="Proteomes" id="UP001170959"/>
    </source>
</evidence>
<dbReference type="Proteomes" id="UP001170959">
    <property type="component" value="Unassembled WGS sequence"/>
</dbReference>
<dbReference type="EMBL" id="JACAGJ010000011">
    <property type="protein sequence ID" value="MDM1074090.1"/>
    <property type="molecule type" value="Genomic_DNA"/>
</dbReference>
<reference evidence="2" key="1">
    <citation type="submission" date="2020-06" db="EMBL/GenBank/DDBJ databases">
        <authorList>
            <person name="Dong N."/>
        </authorList>
    </citation>
    <scope>NUCLEOTIDE SEQUENCE</scope>
    <source>
        <strain evidence="2">R655-4</strain>
    </source>
</reference>
<evidence type="ECO:0000313" key="2">
    <source>
        <dbReference type="EMBL" id="MDM1074090.1"/>
    </source>
</evidence>
<keyword evidence="1" id="KW-0732">Signal</keyword>
<reference evidence="2" key="2">
    <citation type="journal article" date="2022" name="Sci. Total Environ.">
        <title>Prevalence, transmission, and molecular epidemiology of tet(X)-positive bacteria among humans, animals, and environmental niches in China: An epidemiological, and genomic-based study.</title>
        <authorList>
            <person name="Dong N."/>
            <person name="Zeng Y."/>
            <person name="Cai C."/>
            <person name="Sun C."/>
            <person name="Lu J."/>
            <person name="Liu C."/>
            <person name="Zhou H."/>
            <person name="Sun Q."/>
            <person name="Shu L."/>
            <person name="Wang H."/>
            <person name="Wang Y."/>
            <person name="Wang S."/>
            <person name="Wu C."/>
            <person name="Chan E.W."/>
            <person name="Chen G."/>
            <person name="Shen Z."/>
            <person name="Chen S."/>
            <person name="Zhang R."/>
        </authorList>
    </citation>
    <scope>NUCLEOTIDE SEQUENCE</scope>
    <source>
        <strain evidence="2">R655-4</strain>
    </source>
</reference>
<comment type="caution">
    <text evidence="2">The sequence shown here is derived from an EMBL/GenBank/DDBJ whole genome shotgun (WGS) entry which is preliminary data.</text>
</comment>
<sequence length="132" mass="15548">MKIFIFFSSFLIILTLNSCFLAITGAPHSHRYKEISDKNDLKLNVFCTYLIKRFEIRNVNPNDSIYIQSLSFKKLNEGKSLNHNNLSDSLRFYNWRIGDMKYHNKKRKDTINIIKITSNGDKTVYKFVLDSN</sequence>
<dbReference type="RefSeq" id="WP_276681146.1">
    <property type="nucleotide sequence ID" value="NZ_DAMCAC010000010.1"/>
</dbReference>
<organism evidence="2 3">
    <name type="scientific">Empedobacter brevis</name>
    <dbReference type="NCBI Taxonomy" id="247"/>
    <lineage>
        <taxon>Bacteria</taxon>
        <taxon>Pseudomonadati</taxon>
        <taxon>Bacteroidota</taxon>
        <taxon>Flavobacteriia</taxon>
        <taxon>Flavobacteriales</taxon>
        <taxon>Weeksellaceae</taxon>
        <taxon>Empedobacter</taxon>
    </lineage>
</organism>
<protein>
    <recommendedName>
        <fullName evidence="4">Lipoprotein</fullName>
    </recommendedName>
</protein>
<evidence type="ECO:0000256" key="1">
    <source>
        <dbReference type="SAM" id="SignalP"/>
    </source>
</evidence>
<accession>A0AAJ1VBG4</accession>
<gene>
    <name evidence="2" type="ORF">HX001_16520</name>
</gene>
<name>A0AAJ1VBG4_9FLAO</name>
<feature type="chain" id="PRO_5042519863" description="Lipoprotein" evidence="1">
    <location>
        <begin position="23"/>
        <end position="132"/>
    </location>
</feature>
<dbReference type="AlphaFoldDB" id="A0AAJ1VBG4"/>
<feature type="signal peptide" evidence="1">
    <location>
        <begin position="1"/>
        <end position="22"/>
    </location>
</feature>